<evidence type="ECO:0000256" key="4">
    <source>
        <dbReference type="ARBA" id="ARBA00022960"/>
    </source>
</evidence>
<dbReference type="PANTHER" id="PTHR35333">
    <property type="entry name" value="BETA-LACTAMASE"/>
    <property type="match status" value="1"/>
</dbReference>
<keyword evidence="3" id="KW-0378">Hydrolase</keyword>
<proteinExistence type="inferred from homology"/>
<evidence type="ECO:0000256" key="9">
    <source>
        <dbReference type="RuleBase" id="RU004016"/>
    </source>
</evidence>
<keyword evidence="5" id="KW-0573">Peptidoglycan synthesis</keyword>
<sequence length="460" mass="51925">MKKFFLVLCIVFGMISINEQASASEVQQPTMMELVKAAGLTADVKNEPKTAILIDSNTGKILWEKNPDTIHNPASIAKLLTAYRVFEVIKEGKFTLETKVTATPRYEQIANIYELSNNKIQQGVSYSVKELIPMMLVPSSNVATIMLAELVEQDSAKYLKELNELCESFGMMNTKIYNATGAQISSFKGLYSDDPQTSELAQDKDNETTARDLAIFTRNLLERYPEILMYTKEPKIKVMTGTPNEEEFESYNYSLPGLQYSFDGVDGLKTGSSQTGAFNIDATAKRGDFRIIAIVLGVGDWADQDGEYYRHPFTNALLKYGFDNFSYQEVLPAGKHKISGVDVELKDPLKDTIKKSQPLDFKLVDKTRIQMKDPLPVVSDKVKLISVPIVTEDNGGKLKTPAKQQTLKSISKNIRLLGTIFIIVLFLIMFVVMYFLKKRKLRSEKQKTYQTGETRRSRRR</sequence>
<dbReference type="EMBL" id="NGJS01000004">
    <property type="protein sequence ID" value="RST99491.1"/>
    <property type="molecule type" value="Genomic_DNA"/>
</dbReference>
<dbReference type="PRINTS" id="PR00725">
    <property type="entry name" value="DADACBPTASE1"/>
</dbReference>
<dbReference type="OrthoDB" id="9791132at2"/>
<evidence type="ECO:0000256" key="11">
    <source>
        <dbReference type="SAM" id="SignalP"/>
    </source>
</evidence>
<dbReference type="PANTHER" id="PTHR35333:SF4">
    <property type="entry name" value="SLR0121 PROTEIN"/>
    <property type="match status" value="1"/>
</dbReference>
<comment type="caution">
    <text evidence="13">The sequence shown here is derived from an EMBL/GenBank/DDBJ whole genome shotgun (WGS) entry which is preliminary data.</text>
</comment>
<evidence type="ECO:0000256" key="5">
    <source>
        <dbReference type="ARBA" id="ARBA00022984"/>
    </source>
</evidence>
<feature type="signal peptide" evidence="11">
    <location>
        <begin position="1"/>
        <end position="23"/>
    </location>
</feature>
<evidence type="ECO:0000256" key="6">
    <source>
        <dbReference type="ARBA" id="ARBA00023316"/>
    </source>
</evidence>
<keyword evidence="14" id="KW-1185">Reference proteome</keyword>
<gene>
    <name evidence="13" type="ORF">CBF37_03975</name>
</gene>
<evidence type="ECO:0000256" key="8">
    <source>
        <dbReference type="PIRSR" id="PIRSR618044-2"/>
    </source>
</evidence>
<organism evidence="13 14">
    <name type="scientific">Vagococcus vulneris</name>
    <dbReference type="NCBI Taxonomy" id="1977869"/>
    <lineage>
        <taxon>Bacteria</taxon>
        <taxon>Bacillati</taxon>
        <taxon>Bacillota</taxon>
        <taxon>Bacilli</taxon>
        <taxon>Lactobacillales</taxon>
        <taxon>Enterococcaceae</taxon>
        <taxon>Vagococcus</taxon>
    </lineage>
</organism>
<comment type="similarity">
    <text evidence="1 9">Belongs to the peptidase S11 family.</text>
</comment>
<dbReference type="AlphaFoldDB" id="A0A429ZZM0"/>
<keyword evidence="10" id="KW-1133">Transmembrane helix</keyword>
<keyword evidence="10" id="KW-0472">Membrane</keyword>
<dbReference type="GO" id="GO:0009252">
    <property type="term" value="P:peptidoglycan biosynthetic process"/>
    <property type="evidence" value="ECO:0007669"/>
    <property type="project" value="UniProtKB-KW"/>
</dbReference>
<dbReference type="GO" id="GO:0008360">
    <property type="term" value="P:regulation of cell shape"/>
    <property type="evidence" value="ECO:0007669"/>
    <property type="project" value="UniProtKB-KW"/>
</dbReference>
<dbReference type="GO" id="GO:0046677">
    <property type="term" value="P:response to antibiotic"/>
    <property type="evidence" value="ECO:0007669"/>
    <property type="project" value="InterPro"/>
</dbReference>
<dbReference type="SUPFAM" id="SSF56601">
    <property type="entry name" value="beta-lactamase/transpeptidase-like"/>
    <property type="match status" value="1"/>
</dbReference>
<feature type="transmembrane region" description="Helical" evidence="10">
    <location>
        <begin position="416"/>
        <end position="436"/>
    </location>
</feature>
<dbReference type="GO" id="GO:0008800">
    <property type="term" value="F:beta-lactamase activity"/>
    <property type="evidence" value="ECO:0007669"/>
    <property type="project" value="InterPro"/>
</dbReference>
<dbReference type="InterPro" id="IPR000871">
    <property type="entry name" value="Beta-lactam_class-A"/>
</dbReference>
<evidence type="ECO:0000259" key="12">
    <source>
        <dbReference type="Pfam" id="PF00768"/>
    </source>
</evidence>
<protein>
    <recommendedName>
        <fullName evidence="12">Peptidase S11 D-alanyl-D-alanine carboxypeptidase A N-terminal domain-containing protein</fullName>
    </recommendedName>
</protein>
<evidence type="ECO:0000256" key="7">
    <source>
        <dbReference type="PIRSR" id="PIRSR618044-1"/>
    </source>
</evidence>
<dbReference type="Pfam" id="PF00768">
    <property type="entry name" value="Peptidase_S11"/>
    <property type="match status" value="1"/>
</dbReference>
<dbReference type="RefSeq" id="WP_125983431.1">
    <property type="nucleotide sequence ID" value="NZ_NGJS01000004.1"/>
</dbReference>
<dbReference type="InterPro" id="IPR018044">
    <property type="entry name" value="Peptidase_S11"/>
</dbReference>
<feature type="chain" id="PRO_5019245012" description="Peptidase S11 D-alanyl-D-alanine carboxypeptidase A N-terminal domain-containing protein" evidence="11">
    <location>
        <begin position="24"/>
        <end position="460"/>
    </location>
</feature>
<evidence type="ECO:0000256" key="2">
    <source>
        <dbReference type="ARBA" id="ARBA00022729"/>
    </source>
</evidence>
<dbReference type="Proteomes" id="UP000287857">
    <property type="component" value="Unassembled WGS sequence"/>
</dbReference>
<dbReference type="GO" id="GO:0030655">
    <property type="term" value="P:beta-lactam antibiotic catabolic process"/>
    <property type="evidence" value="ECO:0007669"/>
    <property type="project" value="InterPro"/>
</dbReference>
<dbReference type="GO" id="GO:0009002">
    <property type="term" value="F:serine-type D-Ala-D-Ala carboxypeptidase activity"/>
    <property type="evidence" value="ECO:0007669"/>
    <property type="project" value="InterPro"/>
</dbReference>
<feature type="active site" evidence="7">
    <location>
        <position position="139"/>
    </location>
</feature>
<keyword evidence="10" id="KW-0812">Transmembrane</keyword>
<keyword evidence="2 11" id="KW-0732">Signal</keyword>
<dbReference type="Gene3D" id="3.40.710.10">
    <property type="entry name" value="DD-peptidase/beta-lactamase superfamily"/>
    <property type="match status" value="1"/>
</dbReference>
<feature type="active site" description="Proton acceptor" evidence="7">
    <location>
        <position position="78"/>
    </location>
</feature>
<keyword evidence="4" id="KW-0133">Cell shape</keyword>
<dbReference type="InterPro" id="IPR012338">
    <property type="entry name" value="Beta-lactam/transpept-like"/>
</dbReference>
<name>A0A429ZZM0_9ENTE</name>
<reference evidence="13 14" key="1">
    <citation type="submission" date="2017-05" db="EMBL/GenBank/DDBJ databases">
        <title>Vagococcus spp. assemblies.</title>
        <authorList>
            <person name="Gulvik C.A."/>
        </authorList>
    </citation>
    <scope>NUCLEOTIDE SEQUENCE [LARGE SCALE GENOMIC DNA]</scope>
    <source>
        <strain evidence="13 14">SS1995</strain>
    </source>
</reference>
<dbReference type="InterPro" id="IPR037091">
    <property type="entry name" value="Pen-bd_prot4_C_dom_sf"/>
</dbReference>
<evidence type="ECO:0000256" key="3">
    <source>
        <dbReference type="ARBA" id="ARBA00022801"/>
    </source>
</evidence>
<dbReference type="InterPro" id="IPR001967">
    <property type="entry name" value="Peptidase_S11_N"/>
</dbReference>
<accession>A0A429ZZM0</accession>
<dbReference type="GO" id="GO:0071555">
    <property type="term" value="P:cell wall organization"/>
    <property type="evidence" value="ECO:0007669"/>
    <property type="project" value="UniProtKB-KW"/>
</dbReference>
<dbReference type="GO" id="GO:0006508">
    <property type="term" value="P:proteolysis"/>
    <property type="evidence" value="ECO:0007669"/>
    <property type="project" value="InterPro"/>
</dbReference>
<evidence type="ECO:0000256" key="1">
    <source>
        <dbReference type="ARBA" id="ARBA00007164"/>
    </source>
</evidence>
<keyword evidence="6" id="KW-0961">Cell wall biogenesis/degradation</keyword>
<dbReference type="Gene3D" id="2.30.140.20">
    <property type="entry name" value="Penicillin-binding protein 4, C-terminal domain"/>
    <property type="match status" value="1"/>
</dbReference>
<feature type="binding site" evidence="8">
    <location>
        <position position="269"/>
    </location>
    <ligand>
        <name>substrate</name>
    </ligand>
</feature>
<evidence type="ECO:0000256" key="10">
    <source>
        <dbReference type="SAM" id="Phobius"/>
    </source>
</evidence>
<evidence type="ECO:0000313" key="14">
    <source>
        <dbReference type="Proteomes" id="UP000287857"/>
    </source>
</evidence>
<evidence type="ECO:0000313" key="13">
    <source>
        <dbReference type="EMBL" id="RST99491.1"/>
    </source>
</evidence>
<feature type="active site" description="Acyl-ester intermediate" evidence="7">
    <location>
        <position position="75"/>
    </location>
</feature>
<feature type="domain" description="Peptidase S11 D-alanyl-D-alanine carboxypeptidase A N-terminal" evidence="12">
    <location>
        <begin position="47"/>
        <end position="298"/>
    </location>
</feature>